<sequence length="66" mass="7635">GTYELTKHRVLQYTTRSSASCIDRTSVTKLFLDKTANNVLGRKVKSYSGLCQFIRDDIEQYFILIK</sequence>
<dbReference type="EMBL" id="JAXCGZ010015270">
    <property type="protein sequence ID" value="KAK7070660.1"/>
    <property type="molecule type" value="Genomic_DNA"/>
</dbReference>
<comment type="caution">
    <text evidence="1">The sequence shown here is derived from an EMBL/GenBank/DDBJ whole genome shotgun (WGS) entry which is preliminary data.</text>
</comment>
<dbReference type="AlphaFoldDB" id="A0AAN9A346"/>
<reference evidence="1 2" key="1">
    <citation type="submission" date="2023-11" db="EMBL/GenBank/DDBJ databases">
        <title>Halocaridina rubra genome assembly.</title>
        <authorList>
            <person name="Smith C."/>
        </authorList>
    </citation>
    <scope>NUCLEOTIDE SEQUENCE [LARGE SCALE GENOMIC DNA]</scope>
    <source>
        <strain evidence="1">EP-1</strain>
        <tissue evidence="1">Whole</tissue>
    </source>
</reference>
<proteinExistence type="predicted"/>
<protein>
    <submittedName>
        <fullName evidence="1">Uncharacterized protein</fullName>
    </submittedName>
</protein>
<organism evidence="1 2">
    <name type="scientific">Halocaridina rubra</name>
    <name type="common">Hawaiian red shrimp</name>
    <dbReference type="NCBI Taxonomy" id="373956"/>
    <lineage>
        <taxon>Eukaryota</taxon>
        <taxon>Metazoa</taxon>
        <taxon>Ecdysozoa</taxon>
        <taxon>Arthropoda</taxon>
        <taxon>Crustacea</taxon>
        <taxon>Multicrustacea</taxon>
        <taxon>Malacostraca</taxon>
        <taxon>Eumalacostraca</taxon>
        <taxon>Eucarida</taxon>
        <taxon>Decapoda</taxon>
        <taxon>Pleocyemata</taxon>
        <taxon>Caridea</taxon>
        <taxon>Atyoidea</taxon>
        <taxon>Atyidae</taxon>
        <taxon>Halocaridina</taxon>
    </lineage>
</organism>
<gene>
    <name evidence="1" type="ORF">SK128_010122</name>
</gene>
<name>A0AAN9A346_HALRR</name>
<dbReference type="Proteomes" id="UP001381693">
    <property type="component" value="Unassembled WGS sequence"/>
</dbReference>
<feature type="non-terminal residue" evidence="1">
    <location>
        <position position="66"/>
    </location>
</feature>
<accession>A0AAN9A346</accession>
<evidence type="ECO:0000313" key="2">
    <source>
        <dbReference type="Proteomes" id="UP001381693"/>
    </source>
</evidence>
<keyword evidence="2" id="KW-1185">Reference proteome</keyword>
<evidence type="ECO:0000313" key="1">
    <source>
        <dbReference type="EMBL" id="KAK7070660.1"/>
    </source>
</evidence>
<feature type="non-terminal residue" evidence="1">
    <location>
        <position position="1"/>
    </location>
</feature>